<keyword evidence="2" id="KW-1185">Reference proteome</keyword>
<gene>
    <name evidence="1" type="ORF">KDL28_06475</name>
</gene>
<dbReference type="InterPro" id="IPR001753">
    <property type="entry name" value="Enoyl-CoA_hydra/iso"/>
</dbReference>
<evidence type="ECO:0000313" key="1">
    <source>
        <dbReference type="EMBL" id="MCO1654698.1"/>
    </source>
</evidence>
<accession>A0ABT0ZVC6</accession>
<dbReference type="NCBIfam" id="NF004858">
    <property type="entry name" value="PRK06213.1"/>
    <property type="match status" value="1"/>
</dbReference>
<organism evidence="1 2">
    <name type="scientific">Pseudonocardia humida</name>
    <dbReference type="NCBI Taxonomy" id="2800819"/>
    <lineage>
        <taxon>Bacteria</taxon>
        <taxon>Bacillati</taxon>
        <taxon>Actinomycetota</taxon>
        <taxon>Actinomycetes</taxon>
        <taxon>Pseudonocardiales</taxon>
        <taxon>Pseudonocardiaceae</taxon>
        <taxon>Pseudonocardia</taxon>
    </lineage>
</organism>
<dbReference type="CDD" id="cd06558">
    <property type="entry name" value="crotonase-like"/>
    <property type="match status" value="1"/>
</dbReference>
<dbReference type="Gene3D" id="3.90.226.10">
    <property type="entry name" value="2-enoyl-CoA Hydratase, Chain A, domain 1"/>
    <property type="match status" value="1"/>
</dbReference>
<dbReference type="InterPro" id="IPR029045">
    <property type="entry name" value="ClpP/crotonase-like_dom_sf"/>
</dbReference>
<dbReference type="EMBL" id="JAGSOV010000012">
    <property type="protein sequence ID" value="MCO1654698.1"/>
    <property type="molecule type" value="Genomic_DNA"/>
</dbReference>
<dbReference type="PANTHER" id="PTHR11941:SF54">
    <property type="entry name" value="ENOYL-COA HYDRATASE, MITOCHONDRIAL"/>
    <property type="match status" value="1"/>
</dbReference>
<reference evidence="1" key="1">
    <citation type="submission" date="2021-04" db="EMBL/GenBank/DDBJ databases">
        <title>Pseudonocardia sp. nov., isolated from sandy soil of mangrove forest.</title>
        <authorList>
            <person name="Zan Z."/>
            <person name="Huang R."/>
            <person name="Liu W."/>
        </authorList>
    </citation>
    <scope>NUCLEOTIDE SEQUENCE</scope>
    <source>
        <strain evidence="1">S2-4</strain>
    </source>
</reference>
<dbReference type="RefSeq" id="WP_252436322.1">
    <property type="nucleotide sequence ID" value="NZ_JAGSOV010000012.1"/>
</dbReference>
<dbReference type="SUPFAM" id="SSF52096">
    <property type="entry name" value="ClpP/crotonase"/>
    <property type="match status" value="1"/>
</dbReference>
<dbReference type="PANTHER" id="PTHR11941">
    <property type="entry name" value="ENOYL-COA HYDRATASE-RELATED"/>
    <property type="match status" value="1"/>
</dbReference>
<evidence type="ECO:0000313" key="2">
    <source>
        <dbReference type="Proteomes" id="UP001165283"/>
    </source>
</evidence>
<protein>
    <submittedName>
        <fullName evidence="1">Crotonase/enoyl-CoA hydratase family protein</fullName>
    </submittedName>
</protein>
<comment type="caution">
    <text evidence="1">The sequence shown here is derived from an EMBL/GenBank/DDBJ whole genome shotgun (WGS) entry which is preliminary data.</text>
</comment>
<name>A0ABT0ZVC6_9PSEU</name>
<proteinExistence type="predicted"/>
<sequence length="232" mass="23675">MGNRVGYELGDDGVATITMDDGKVNALSVGMLGDVGAAFDQAESDGAAVLLTGRRGVFSGGFDLRVIRGGDPAAALAMVRAGFELAERVLSFPRPVVAAAPGHAVAMGAFLLLSADLRIGVAAPSRYTANEVAIGLSVPSAALAILRYRLTPSEADRAAVTAAVYGPREAKVAGFLHEVVEPDALPATARGWAAAAASGLDAEGHRATKLRARADVLDELRAGISELVAARS</sequence>
<dbReference type="Proteomes" id="UP001165283">
    <property type="component" value="Unassembled WGS sequence"/>
</dbReference>
<dbReference type="Pfam" id="PF00378">
    <property type="entry name" value="ECH_1"/>
    <property type="match status" value="1"/>
</dbReference>